<feature type="non-terminal residue" evidence="1">
    <location>
        <position position="141"/>
    </location>
</feature>
<evidence type="ECO:0000313" key="1">
    <source>
        <dbReference type="EMBL" id="GAH48937.1"/>
    </source>
</evidence>
<sequence length="141" mass="16247">MILDIMPIPLTQGLFALVDGEDYEELSKYKWHAAKRGEICYAEHSYRNKGKKINILMHRMIMNASQKKCIDHINCCGLDNRKTSLRFATKSQNQANSRGMVAKLNRTSKYKGVSWHKGTAYKGKRYKGKWTAQFCKNGQLI</sequence>
<dbReference type="InterPro" id="IPR044925">
    <property type="entry name" value="His-Me_finger_sf"/>
</dbReference>
<dbReference type="Gene3D" id="3.90.75.20">
    <property type="match status" value="1"/>
</dbReference>
<gene>
    <name evidence="1" type="ORF">S03H2_39439</name>
</gene>
<dbReference type="SUPFAM" id="SSF54060">
    <property type="entry name" value="His-Me finger endonucleases"/>
    <property type="match status" value="1"/>
</dbReference>
<evidence type="ECO:0008006" key="2">
    <source>
        <dbReference type="Google" id="ProtNLM"/>
    </source>
</evidence>
<reference evidence="1" key="1">
    <citation type="journal article" date="2014" name="Front. Microbiol.">
        <title>High frequency of phylogenetically diverse reductive dehalogenase-homologous genes in deep subseafloor sedimentary metagenomes.</title>
        <authorList>
            <person name="Kawai M."/>
            <person name="Futagami T."/>
            <person name="Toyoda A."/>
            <person name="Takaki Y."/>
            <person name="Nishi S."/>
            <person name="Hori S."/>
            <person name="Arai W."/>
            <person name="Tsubouchi T."/>
            <person name="Morono Y."/>
            <person name="Uchiyama I."/>
            <person name="Ito T."/>
            <person name="Fujiyama A."/>
            <person name="Inagaki F."/>
            <person name="Takami H."/>
        </authorList>
    </citation>
    <scope>NUCLEOTIDE SEQUENCE</scope>
    <source>
        <strain evidence="1">Expedition CK06-06</strain>
    </source>
</reference>
<dbReference type="EMBL" id="BARU01024386">
    <property type="protein sequence ID" value="GAH48937.1"/>
    <property type="molecule type" value="Genomic_DNA"/>
</dbReference>
<comment type="caution">
    <text evidence="1">The sequence shown here is derived from an EMBL/GenBank/DDBJ whole genome shotgun (WGS) entry which is preliminary data.</text>
</comment>
<organism evidence="1">
    <name type="scientific">marine sediment metagenome</name>
    <dbReference type="NCBI Taxonomy" id="412755"/>
    <lineage>
        <taxon>unclassified sequences</taxon>
        <taxon>metagenomes</taxon>
        <taxon>ecological metagenomes</taxon>
    </lineage>
</organism>
<protein>
    <recommendedName>
        <fullName evidence="2">HNH nuclease domain-containing protein</fullName>
    </recommendedName>
</protein>
<accession>X1FVA2</accession>
<dbReference type="AlphaFoldDB" id="X1FVA2"/>
<proteinExistence type="predicted"/>
<name>X1FVA2_9ZZZZ</name>